<dbReference type="OrthoDB" id="420651at2"/>
<dbReference type="PANTHER" id="PTHR42951:SF4">
    <property type="entry name" value="ACYL-COENZYME A THIOESTERASE MBLAC2"/>
    <property type="match status" value="1"/>
</dbReference>
<evidence type="ECO:0000313" key="2">
    <source>
        <dbReference type="EMBL" id="OHW63492.1"/>
    </source>
</evidence>
<dbReference type="GO" id="GO:0004416">
    <property type="term" value="F:hydroxyacylglutathione hydrolase activity"/>
    <property type="evidence" value="ECO:0007669"/>
    <property type="project" value="UniProtKB-EC"/>
</dbReference>
<dbReference type="Proteomes" id="UP000180254">
    <property type="component" value="Unassembled WGS sequence"/>
</dbReference>
<gene>
    <name evidence="2" type="primary">gloB_1</name>
    <name evidence="2" type="ORF">EUAN_03560</name>
</gene>
<keyword evidence="3" id="KW-1185">Reference proteome</keyword>
<dbReference type="AlphaFoldDB" id="A0A1S1VA83"/>
<sequence>MKSYSRKVHYMEYSGARPTLGLVVGEKCSLMVDAGSSVDHAEEFLECANSMGVKNIKYLAITHHHWDHISGIPYLNLISLGSCKTQEQAGLDIGFEKKLKLDLGGVKCIVEHIGGDHSDDSSLVYVENEKIMFLGDATYRGFWGERRYHSLENVRRISDRILSYDCELYVTSHKDPYSRAEMEDMLYRMIELGETSEKYGSLEELKSECQLELTTEDEFYLEAFYEGISKKGGERAG</sequence>
<dbReference type="EC" id="3.1.2.6" evidence="2"/>
<dbReference type="Pfam" id="PF00753">
    <property type="entry name" value="Lactamase_B"/>
    <property type="match status" value="2"/>
</dbReference>
<dbReference type="EMBL" id="MKIE01000001">
    <property type="protein sequence ID" value="OHW63492.1"/>
    <property type="molecule type" value="Genomic_DNA"/>
</dbReference>
<accession>A0A1S1VA83</accession>
<dbReference type="STRING" id="39480.EUAN_03560"/>
<dbReference type="PANTHER" id="PTHR42951">
    <property type="entry name" value="METALLO-BETA-LACTAMASE DOMAIN-CONTAINING"/>
    <property type="match status" value="1"/>
</dbReference>
<evidence type="ECO:0000259" key="1">
    <source>
        <dbReference type="SMART" id="SM00849"/>
    </source>
</evidence>
<feature type="domain" description="Metallo-beta-lactamase" evidence="1">
    <location>
        <begin position="17"/>
        <end position="173"/>
    </location>
</feature>
<reference evidence="2 3" key="1">
    <citation type="submission" date="2016-09" db="EMBL/GenBank/DDBJ databases">
        <title>Genome sequence of Eubacterium angustum.</title>
        <authorList>
            <person name="Poehlein A."/>
            <person name="Daniel R."/>
        </authorList>
    </citation>
    <scope>NUCLEOTIDE SEQUENCE [LARGE SCALE GENOMIC DNA]</scope>
    <source>
        <strain evidence="2 3">DSM 1989</strain>
    </source>
</reference>
<keyword evidence="2" id="KW-0378">Hydrolase</keyword>
<dbReference type="SMART" id="SM00849">
    <property type="entry name" value="Lactamase_B"/>
    <property type="match status" value="1"/>
</dbReference>
<comment type="caution">
    <text evidence="2">The sequence shown here is derived from an EMBL/GenBank/DDBJ whole genome shotgun (WGS) entry which is preliminary data.</text>
</comment>
<organism evidence="2 3">
    <name type="scientific">Andreesenia angusta</name>
    <dbReference type="NCBI Taxonomy" id="39480"/>
    <lineage>
        <taxon>Bacteria</taxon>
        <taxon>Bacillati</taxon>
        <taxon>Bacillota</taxon>
        <taxon>Tissierellia</taxon>
        <taxon>Tissierellales</taxon>
        <taxon>Gottschalkiaceae</taxon>
        <taxon>Andreesenia</taxon>
    </lineage>
</organism>
<evidence type="ECO:0000313" key="3">
    <source>
        <dbReference type="Proteomes" id="UP000180254"/>
    </source>
</evidence>
<dbReference type="InterPro" id="IPR036866">
    <property type="entry name" value="RibonucZ/Hydroxyglut_hydro"/>
</dbReference>
<dbReference type="Gene3D" id="3.60.15.10">
    <property type="entry name" value="Ribonuclease Z/Hydroxyacylglutathione hydrolase-like"/>
    <property type="match status" value="1"/>
</dbReference>
<name>A0A1S1VA83_9FIRM</name>
<protein>
    <submittedName>
        <fullName evidence="2">Hydroxyacylglutathione hydrolase</fullName>
        <ecNumber evidence="2">3.1.2.6</ecNumber>
    </submittedName>
</protein>
<dbReference type="SUPFAM" id="SSF56281">
    <property type="entry name" value="Metallo-hydrolase/oxidoreductase"/>
    <property type="match status" value="1"/>
</dbReference>
<proteinExistence type="predicted"/>
<dbReference type="InterPro" id="IPR050855">
    <property type="entry name" value="NDM-1-like"/>
</dbReference>
<dbReference type="RefSeq" id="WP_071061015.1">
    <property type="nucleotide sequence ID" value="NZ_MKIE01000001.1"/>
</dbReference>
<dbReference type="InterPro" id="IPR001279">
    <property type="entry name" value="Metallo-B-lactamas"/>
</dbReference>